<evidence type="ECO:0008006" key="3">
    <source>
        <dbReference type="Google" id="ProtNLM"/>
    </source>
</evidence>
<proteinExistence type="predicted"/>
<name>A0A6A4JE71_APOLU</name>
<protein>
    <recommendedName>
        <fullName evidence="3">Single domain-containing protein</fullName>
    </recommendedName>
</protein>
<dbReference type="AlphaFoldDB" id="A0A6A4JE71"/>
<accession>A0A6A4JE71</accession>
<reference evidence="1" key="1">
    <citation type="journal article" date="2021" name="Mol. Ecol. Resour.">
        <title>Apolygus lucorum genome provides insights into omnivorousness and mesophyll feeding.</title>
        <authorList>
            <person name="Liu Y."/>
            <person name="Liu H."/>
            <person name="Wang H."/>
            <person name="Huang T."/>
            <person name="Liu B."/>
            <person name="Yang B."/>
            <person name="Yin L."/>
            <person name="Li B."/>
            <person name="Zhang Y."/>
            <person name="Zhang S."/>
            <person name="Jiang F."/>
            <person name="Zhang X."/>
            <person name="Ren Y."/>
            <person name="Wang B."/>
            <person name="Wang S."/>
            <person name="Lu Y."/>
            <person name="Wu K."/>
            <person name="Fan W."/>
            <person name="Wang G."/>
        </authorList>
    </citation>
    <scope>NUCLEOTIDE SEQUENCE</scope>
    <source>
        <strain evidence="1">12Hb</strain>
    </source>
</reference>
<keyword evidence="2" id="KW-1185">Reference proteome</keyword>
<evidence type="ECO:0000313" key="2">
    <source>
        <dbReference type="Proteomes" id="UP000466442"/>
    </source>
</evidence>
<evidence type="ECO:0000313" key="1">
    <source>
        <dbReference type="EMBL" id="KAF6205270.1"/>
    </source>
</evidence>
<dbReference type="EMBL" id="WIXP02000009">
    <property type="protein sequence ID" value="KAF6205270.1"/>
    <property type="molecule type" value="Genomic_DNA"/>
</dbReference>
<organism evidence="1 2">
    <name type="scientific">Apolygus lucorum</name>
    <name type="common">Small green plant bug</name>
    <name type="synonym">Lygocoris lucorum</name>
    <dbReference type="NCBI Taxonomy" id="248454"/>
    <lineage>
        <taxon>Eukaryota</taxon>
        <taxon>Metazoa</taxon>
        <taxon>Ecdysozoa</taxon>
        <taxon>Arthropoda</taxon>
        <taxon>Hexapoda</taxon>
        <taxon>Insecta</taxon>
        <taxon>Pterygota</taxon>
        <taxon>Neoptera</taxon>
        <taxon>Paraneoptera</taxon>
        <taxon>Hemiptera</taxon>
        <taxon>Heteroptera</taxon>
        <taxon>Panheteroptera</taxon>
        <taxon>Cimicomorpha</taxon>
        <taxon>Miridae</taxon>
        <taxon>Mirini</taxon>
        <taxon>Apolygus</taxon>
    </lineage>
</organism>
<comment type="caution">
    <text evidence="1">The sequence shown here is derived from an EMBL/GenBank/DDBJ whole genome shotgun (WGS) entry which is preliminary data.</text>
</comment>
<dbReference type="OrthoDB" id="6761907at2759"/>
<gene>
    <name evidence="1" type="ORF">GE061_019439</name>
</gene>
<dbReference type="Proteomes" id="UP000466442">
    <property type="component" value="Linkage Group LG9"/>
</dbReference>
<sequence length="124" mass="13888">MHAWLILSAIFGAAFGAVFQDSSQKGKSWCTYNGFKIGVNQRAQPPGECEIVRCLGDRTGKKVAFMSGESCGPNVWPLRKGNKEDAKLVKPTPSPDIPFPNCCPITYMFVERGSIYWDPRWDER</sequence>